<dbReference type="OrthoDB" id="10607933at2759"/>
<name>A0A835BN66_9POAL</name>
<protein>
    <submittedName>
        <fullName evidence="2">Uncharacterized protein</fullName>
    </submittedName>
</protein>
<dbReference type="EMBL" id="JACEFO010001767">
    <property type="protein sequence ID" value="KAF8706342.1"/>
    <property type="molecule type" value="Genomic_DNA"/>
</dbReference>
<evidence type="ECO:0000256" key="1">
    <source>
        <dbReference type="SAM" id="MobiDB-lite"/>
    </source>
</evidence>
<evidence type="ECO:0000313" key="2">
    <source>
        <dbReference type="EMBL" id="KAF8706342.1"/>
    </source>
</evidence>
<feature type="compositionally biased region" description="Basic and acidic residues" evidence="1">
    <location>
        <begin position="140"/>
        <end position="149"/>
    </location>
</feature>
<dbReference type="Proteomes" id="UP000636709">
    <property type="component" value="Unassembled WGS sequence"/>
</dbReference>
<evidence type="ECO:0000313" key="3">
    <source>
        <dbReference type="Proteomes" id="UP000636709"/>
    </source>
</evidence>
<feature type="region of interest" description="Disordered" evidence="1">
    <location>
        <begin position="32"/>
        <end position="153"/>
    </location>
</feature>
<gene>
    <name evidence="2" type="ORF">HU200_030604</name>
</gene>
<accession>A0A835BN66</accession>
<feature type="compositionally biased region" description="Low complexity" evidence="1">
    <location>
        <begin position="90"/>
        <end position="100"/>
    </location>
</feature>
<organism evidence="2 3">
    <name type="scientific">Digitaria exilis</name>
    <dbReference type="NCBI Taxonomy" id="1010633"/>
    <lineage>
        <taxon>Eukaryota</taxon>
        <taxon>Viridiplantae</taxon>
        <taxon>Streptophyta</taxon>
        <taxon>Embryophyta</taxon>
        <taxon>Tracheophyta</taxon>
        <taxon>Spermatophyta</taxon>
        <taxon>Magnoliopsida</taxon>
        <taxon>Liliopsida</taxon>
        <taxon>Poales</taxon>
        <taxon>Poaceae</taxon>
        <taxon>PACMAD clade</taxon>
        <taxon>Panicoideae</taxon>
        <taxon>Panicodae</taxon>
        <taxon>Paniceae</taxon>
        <taxon>Anthephorinae</taxon>
        <taxon>Digitaria</taxon>
    </lineage>
</organism>
<keyword evidence="3" id="KW-1185">Reference proteome</keyword>
<comment type="caution">
    <text evidence="2">The sequence shown here is derived from an EMBL/GenBank/DDBJ whole genome shotgun (WGS) entry which is preliminary data.</text>
</comment>
<proteinExistence type="predicted"/>
<reference evidence="2" key="1">
    <citation type="submission" date="2020-07" db="EMBL/GenBank/DDBJ databases">
        <title>Genome sequence and genetic diversity analysis of an under-domesticated orphan crop, white fonio (Digitaria exilis).</title>
        <authorList>
            <person name="Bennetzen J.L."/>
            <person name="Chen S."/>
            <person name="Ma X."/>
            <person name="Wang X."/>
            <person name="Yssel A.E.J."/>
            <person name="Chaluvadi S.R."/>
            <person name="Johnson M."/>
            <person name="Gangashetty P."/>
            <person name="Hamidou F."/>
            <person name="Sanogo M.D."/>
            <person name="Zwaenepoel A."/>
            <person name="Wallace J."/>
            <person name="Van De Peer Y."/>
            <person name="Van Deynze A."/>
        </authorList>
    </citation>
    <scope>NUCLEOTIDE SEQUENCE</scope>
    <source>
        <tissue evidence="2">Leaves</tissue>
    </source>
</reference>
<dbReference type="AlphaFoldDB" id="A0A835BN66"/>
<feature type="compositionally biased region" description="Basic and acidic residues" evidence="1">
    <location>
        <begin position="64"/>
        <end position="76"/>
    </location>
</feature>
<sequence length="174" mass="19106">MTGGGGGMEGCALGFVRTAASIRVTQYKLSLGAHPSPAQLPGGSEGKKAMAGGGGGPPNPNQIRTEREEEAGDNRPDRHKRGRQARQEDLMGLLDLMRLMQRQRDQQQERRRRRQSQSQARDEMIAARAKRKGSPCQIDDDSRGADLEIHSGPSLPEVRHKMLIMEDLSTSQIP</sequence>